<protein>
    <submittedName>
        <fullName evidence="11">Serralysin</fullName>
    </submittedName>
</protein>
<keyword evidence="5" id="KW-0645">Protease</keyword>
<evidence type="ECO:0000256" key="2">
    <source>
        <dbReference type="ARBA" id="ARBA00004613"/>
    </source>
</evidence>
<dbReference type="GO" id="GO:0004222">
    <property type="term" value="F:metalloendopeptidase activity"/>
    <property type="evidence" value="ECO:0007669"/>
    <property type="project" value="InterPro"/>
</dbReference>
<dbReference type="InterPro" id="IPR011049">
    <property type="entry name" value="Serralysin-like_metalloprot_C"/>
</dbReference>
<dbReference type="PROSITE" id="PS00330">
    <property type="entry name" value="HEMOLYSIN_CALCIUM"/>
    <property type="match status" value="1"/>
</dbReference>
<keyword evidence="9" id="KW-0862">Zinc</keyword>
<gene>
    <name evidence="11" type="ORF">SAMN04488094_10657</name>
</gene>
<dbReference type="InterPro" id="IPR006026">
    <property type="entry name" value="Peptidase_Metallo"/>
</dbReference>
<keyword evidence="8" id="KW-0378">Hydrolase</keyword>
<dbReference type="CDD" id="cd04277">
    <property type="entry name" value="ZnMc_serralysin_like"/>
    <property type="match status" value="1"/>
</dbReference>
<dbReference type="InterPro" id="IPR018511">
    <property type="entry name" value="Hemolysin-typ_Ca-bd_CS"/>
</dbReference>
<accession>A0A1I1KCA2</accession>
<dbReference type="Proteomes" id="UP000198728">
    <property type="component" value="Unassembled WGS sequence"/>
</dbReference>
<dbReference type="Gene3D" id="3.40.390.10">
    <property type="entry name" value="Collagenase (Catalytic Domain)"/>
    <property type="match status" value="1"/>
</dbReference>
<evidence type="ECO:0000256" key="7">
    <source>
        <dbReference type="ARBA" id="ARBA00022737"/>
    </source>
</evidence>
<dbReference type="Pfam" id="PF08548">
    <property type="entry name" value="Peptidase_M10_C"/>
    <property type="match status" value="1"/>
</dbReference>
<dbReference type="SUPFAM" id="SSF55486">
    <property type="entry name" value="Metalloproteases ('zincins'), catalytic domain"/>
    <property type="match status" value="1"/>
</dbReference>
<dbReference type="SMART" id="SM00235">
    <property type="entry name" value="ZnMc"/>
    <property type="match status" value="1"/>
</dbReference>
<evidence type="ECO:0000256" key="6">
    <source>
        <dbReference type="ARBA" id="ARBA00022723"/>
    </source>
</evidence>
<evidence type="ECO:0000256" key="5">
    <source>
        <dbReference type="ARBA" id="ARBA00022670"/>
    </source>
</evidence>
<evidence type="ECO:0000256" key="4">
    <source>
        <dbReference type="ARBA" id="ARBA00022525"/>
    </source>
</evidence>
<evidence type="ECO:0000256" key="9">
    <source>
        <dbReference type="ARBA" id="ARBA00022833"/>
    </source>
</evidence>
<evidence type="ECO:0000259" key="10">
    <source>
        <dbReference type="SMART" id="SM00235"/>
    </source>
</evidence>
<feature type="domain" description="Peptidase metallopeptidase" evidence="10">
    <location>
        <begin position="26"/>
        <end position="169"/>
    </location>
</feature>
<name>A0A1I1KCA2_9RHOB</name>
<dbReference type="GO" id="GO:0005509">
    <property type="term" value="F:calcium ion binding"/>
    <property type="evidence" value="ECO:0007669"/>
    <property type="project" value="InterPro"/>
</dbReference>
<dbReference type="InterPro" id="IPR001818">
    <property type="entry name" value="Pept_M10_metallopeptidase"/>
</dbReference>
<dbReference type="InterPro" id="IPR034033">
    <property type="entry name" value="Serralysin-like"/>
</dbReference>
<dbReference type="RefSeq" id="WP_093360874.1">
    <property type="nucleotide sequence ID" value="NZ_FOLG01000006.1"/>
</dbReference>
<comment type="similarity">
    <text evidence="3">Belongs to the peptidase M10B family.</text>
</comment>
<evidence type="ECO:0000256" key="8">
    <source>
        <dbReference type="ARBA" id="ARBA00022801"/>
    </source>
</evidence>
<evidence type="ECO:0000256" key="3">
    <source>
        <dbReference type="ARBA" id="ARBA00009490"/>
    </source>
</evidence>
<dbReference type="PRINTS" id="PR00313">
    <property type="entry name" value="CABNDNGRPT"/>
</dbReference>
<organism evidence="11 12">
    <name type="scientific">Tropicimonas isoalkanivorans</name>
    <dbReference type="NCBI Taxonomy" id="441112"/>
    <lineage>
        <taxon>Bacteria</taxon>
        <taxon>Pseudomonadati</taxon>
        <taxon>Pseudomonadota</taxon>
        <taxon>Alphaproteobacteria</taxon>
        <taxon>Rhodobacterales</taxon>
        <taxon>Roseobacteraceae</taxon>
        <taxon>Tropicimonas</taxon>
    </lineage>
</organism>
<dbReference type="OrthoDB" id="733404at2"/>
<keyword evidence="7" id="KW-0677">Repeat</keyword>
<dbReference type="STRING" id="441112.SAMN04488094_10657"/>
<dbReference type="AlphaFoldDB" id="A0A1I1KCA2"/>
<keyword evidence="6" id="KW-0479">Metal-binding</keyword>
<dbReference type="InterPro" id="IPR013858">
    <property type="entry name" value="Peptidase_M10B_C"/>
</dbReference>
<dbReference type="EMBL" id="FOLG01000006">
    <property type="protein sequence ID" value="SFC55723.1"/>
    <property type="molecule type" value="Genomic_DNA"/>
</dbReference>
<dbReference type="GO" id="GO:0031012">
    <property type="term" value="C:extracellular matrix"/>
    <property type="evidence" value="ECO:0007669"/>
    <property type="project" value="InterPro"/>
</dbReference>
<comment type="cofactor">
    <cofactor evidence="1">
        <name>Ca(2+)</name>
        <dbReference type="ChEBI" id="CHEBI:29108"/>
    </cofactor>
</comment>
<dbReference type="Pfam" id="PF00413">
    <property type="entry name" value="Peptidase_M10"/>
    <property type="match status" value="1"/>
</dbReference>
<proteinExistence type="inferred from homology"/>
<dbReference type="GO" id="GO:0005615">
    <property type="term" value="C:extracellular space"/>
    <property type="evidence" value="ECO:0007669"/>
    <property type="project" value="InterPro"/>
</dbReference>
<dbReference type="SUPFAM" id="SSF51120">
    <property type="entry name" value="beta-Roll"/>
    <property type="match status" value="1"/>
</dbReference>
<dbReference type="InterPro" id="IPR024079">
    <property type="entry name" value="MetalloPept_cat_dom_sf"/>
</dbReference>
<keyword evidence="4" id="KW-0964">Secreted</keyword>
<sequence>MKPYYSDLSQYLVTGFWIDSGSVPHDFGDASSGRRTITYDISDLTSAGQKLAVAALHAWENVADVRFVENRSGTPMILFDDRETGAWTSYRFLISSGSTIGVDINISQQWLRSYGTGYDDYSFQTYIHEIGHALGLGHAGDYNNWATFAKDAIFDCDSVQVSIMSYFEPWQNPNVAAKFETVLTPQLADILAVQSIYGAPSDVRQGDTTYGVGTNLKAGRWQLEKFDATWSLTLVDSGGEDTLDMSMSDARQVIRLGAGSFSSVDGGRNNLAIAPGTEIENARSGGGQDRLVGNGADNTLWGRADDDSLSGRWGKDRLYGNSGDDTLNGGKHADLLRGGKGRDTFVFQSGSGRDRVTDFTDDVDRIELDTALWTRDLGARGVVRAFATVQADGDVVFDFGDDVLVVKDVGDRWLLADDLVLA</sequence>
<keyword evidence="12" id="KW-1185">Reference proteome</keyword>
<dbReference type="InterPro" id="IPR001343">
    <property type="entry name" value="Hemolysn_Ca-bd"/>
</dbReference>
<dbReference type="GO" id="GO:0008270">
    <property type="term" value="F:zinc ion binding"/>
    <property type="evidence" value="ECO:0007669"/>
    <property type="project" value="InterPro"/>
</dbReference>
<reference evidence="11 12" key="1">
    <citation type="submission" date="2016-10" db="EMBL/GenBank/DDBJ databases">
        <authorList>
            <person name="de Groot N.N."/>
        </authorList>
    </citation>
    <scope>NUCLEOTIDE SEQUENCE [LARGE SCALE GENOMIC DNA]</scope>
    <source>
        <strain evidence="11 12">DSM 19548</strain>
    </source>
</reference>
<dbReference type="Gene3D" id="2.150.10.10">
    <property type="entry name" value="Serralysin-like metalloprotease, C-terminal"/>
    <property type="match status" value="1"/>
</dbReference>
<dbReference type="GO" id="GO:0006508">
    <property type="term" value="P:proteolysis"/>
    <property type="evidence" value="ECO:0007669"/>
    <property type="project" value="UniProtKB-KW"/>
</dbReference>
<comment type="subcellular location">
    <subcellularLocation>
        <location evidence="2">Secreted</location>
    </subcellularLocation>
</comment>
<evidence type="ECO:0000313" key="12">
    <source>
        <dbReference type="Proteomes" id="UP000198728"/>
    </source>
</evidence>
<dbReference type="Pfam" id="PF00353">
    <property type="entry name" value="HemolysinCabind"/>
    <property type="match status" value="1"/>
</dbReference>
<evidence type="ECO:0000256" key="1">
    <source>
        <dbReference type="ARBA" id="ARBA00001913"/>
    </source>
</evidence>
<evidence type="ECO:0000313" key="11">
    <source>
        <dbReference type="EMBL" id="SFC55723.1"/>
    </source>
</evidence>